<dbReference type="EMBL" id="LAZR01025204">
    <property type="protein sequence ID" value="KKL72660.1"/>
    <property type="molecule type" value="Genomic_DNA"/>
</dbReference>
<protein>
    <recommendedName>
        <fullName evidence="2">TFIIS-type domain-containing protein</fullName>
    </recommendedName>
</protein>
<accession>A0A0F9GTE8</accession>
<evidence type="ECO:0000313" key="1">
    <source>
        <dbReference type="EMBL" id="KKL72660.1"/>
    </source>
</evidence>
<dbReference type="AlphaFoldDB" id="A0A0F9GTE8"/>
<comment type="caution">
    <text evidence="1">The sequence shown here is derived from an EMBL/GenBank/DDBJ whole genome shotgun (WGS) entry which is preliminary data.</text>
</comment>
<organism evidence="1">
    <name type="scientific">marine sediment metagenome</name>
    <dbReference type="NCBI Taxonomy" id="412755"/>
    <lineage>
        <taxon>unclassified sequences</taxon>
        <taxon>metagenomes</taxon>
        <taxon>ecological metagenomes</taxon>
    </lineage>
</organism>
<name>A0A0F9GTE8_9ZZZZ</name>
<proteinExistence type="predicted"/>
<sequence>MTLEIERTKCSKCDSTNLEHYNTHSEGEHGEDYVTSYRKCKKCGYIECMG</sequence>
<reference evidence="1" key="1">
    <citation type="journal article" date="2015" name="Nature">
        <title>Complex archaea that bridge the gap between prokaryotes and eukaryotes.</title>
        <authorList>
            <person name="Spang A."/>
            <person name="Saw J.H."/>
            <person name="Jorgensen S.L."/>
            <person name="Zaremba-Niedzwiedzka K."/>
            <person name="Martijn J."/>
            <person name="Lind A.E."/>
            <person name="van Eijk R."/>
            <person name="Schleper C."/>
            <person name="Guy L."/>
            <person name="Ettema T.J."/>
        </authorList>
    </citation>
    <scope>NUCLEOTIDE SEQUENCE</scope>
</reference>
<gene>
    <name evidence="1" type="ORF">LCGC14_2082720</name>
</gene>
<evidence type="ECO:0008006" key="2">
    <source>
        <dbReference type="Google" id="ProtNLM"/>
    </source>
</evidence>